<sequence>MHHCFDVAYGFDQLQRFDAFIPANHKSRCIVFVHGGAWRSEDKRDHTDLARKIAKNTQSVVLVPNYRLTPKEPTPVNKIYHPSHASDILLFLTRVLVWDGPPGTNIEEALKEIYLIGHSCSAHMIASIVLDSTSITPSLNTPTRLLDAIKGVVMSEGIFDPDQLVSCFPQYREWFVANAFGGISKFSDFSVFNYSSRDHMDSTRWLIIHSKGDSLIDAGQSQAMYEHICRLYLKQNLPVDKHVYFNTDGLQAEHNEIFKEDKYIEMVSSFILRA</sequence>
<dbReference type="Proteomes" id="UP000736335">
    <property type="component" value="Unassembled WGS sequence"/>
</dbReference>
<name>A0A9P6HQS3_9AGAM</name>
<comment type="caution">
    <text evidence="3">The sequence shown here is derived from an EMBL/GenBank/DDBJ whole genome shotgun (WGS) entry which is preliminary data.</text>
</comment>
<organism evidence="3 4">
    <name type="scientific">Thelephora terrestris</name>
    <dbReference type="NCBI Taxonomy" id="56493"/>
    <lineage>
        <taxon>Eukaryota</taxon>
        <taxon>Fungi</taxon>
        <taxon>Dikarya</taxon>
        <taxon>Basidiomycota</taxon>
        <taxon>Agaricomycotina</taxon>
        <taxon>Agaricomycetes</taxon>
        <taxon>Thelephorales</taxon>
        <taxon>Thelephoraceae</taxon>
        <taxon>Thelephora</taxon>
    </lineage>
</organism>
<feature type="domain" description="Alpha/beta hydrolase fold-3" evidence="2">
    <location>
        <begin position="30"/>
        <end position="77"/>
    </location>
</feature>
<dbReference type="Gene3D" id="3.40.50.1820">
    <property type="entry name" value="alpha/beta hydrolase"/>
    <property type="match status" value="1"/>
</dbReference>
<dbReference type="SUPFAM" id="SSF53474">
    <property type="entry name" value="alpha/beta-Hydrolases"/>
    <property type="match status" value="1"/>
</dbReference>
<dbReference type="OrthoDB" id="6495301at2759"/>
<dbReference type="PANTHER" id="PTHR48081">
    <property type="entry name" value="AB HYDROLASE SUPERFAMILY PROTEIN C4A8.06C"/>
    <property type="match status" value="1"/>
</dbReference>
<dbReference type="GO" id="GO:0016787">
    <property type="term" value="F:hydrolase activity"/>
    <property type="evidence" value="ECO:0007669"/>
    <property type="project" value="UniProtKB-KW"/>
</dbReference>
<keyword evidence="4" id="KW-1185">Reference proteome</keyword>
<dbReference type="InterPro" id="IPR050300">
    <property type="entry name" value="GDXG_lipolytic_enzyme"/>
</dbReference>
<evidence type="ECO:0000313" key="4">
    <source>
        <dbReference type="Proteomes" id="UP000736335"/>
    </source>
</evidence>
<proteinExistence type="predicted"/>
<dbReference type="InterPro" id="IPR029058">
    <property type="entry name" value="AB_hydrolase_fold"/>
</dbReference>
<dbReference type="EMBL" id="WIUZ02000001">
    <property type="protein sequence ID" value="KAF9792725.1"/>
    <property type="molecule type" value="Genomic_DNA"/>
</dbReference>
<dbReference type="AlphaFoldDB" id="A0A9P6HQS3"/>
<reference evidence="3" key="2">
    <citation type="submission" date="2020-11" db="EMBL/GenBank/DDBJ databases">
        <authorList>
            <consortium name="DOE Joint Genome Institute"/>
            <person name="Kuo A."/>
            <person name="Miyauchi S."/>
            <person name="Kiss E."/>
            <person name="Drula E."/>
            <person name="Kohler A."/>
            <person name="Sanchez-Garcia M."/>
            <person name="Andreopoulos B."/>
            <person name="Barry K.W."/>
            <person name="Bonito G."/>
            <person name="Buee M."/>
            <person name="Carver A."/>
            <person name="Chen C."/>
            <person name="Cichocki N."/>
            <person name="Clum A."/>
            <person name="Culley D."/>
            <person name="Crous P.W."/>
            <person name="Fauchery L."/>
            <person name="Girlanda M."/>
            <person name="Hayes R."/>
            <person name="Keri Z."/>
            <person name="Labutti K."/>
            <person name="Lipzen A."/>
            <person name="Lombard V."/>
            <person name="Magnuson J."/>
            <person name="Maillard F."/>
            <person name="Morin E."/>
            <person name="Murat C."/>
            <person name="Nolan M."/>
            <person name="Ohm R."/>
            <person name="Pangilinan J."/>
            <person name="Pereira M."/>
            <person name="Perotto S."/>
            <person name="Peter M."/>
            <person name="Riley R."/>
            <person name="Sitrit Y."/>
            <person name="Stielow B."/>
            <person name="Szollosi G."/>
            <person name="Zifcakova L."/>
            <person name="Stursova M."/>
            <person name="Spatafora J.W."/>
            <person name="Tedersoo L."/>
            <person name="Vaario L.-M."/>
            <person name="Yamada A."/>
            <person name="Yan M."/>
            <person name="Wang P."/>
            <person name="Xu J."/>
            <person name="Bruns T."/>
            <person name="Baldrian P."/>
            <person name="Vilgalys R."/>
            <person name="Henrissat B."/>
            <person name="Grigoriev I.V."/>
            <person name="Hibbett D."/>
            <person name="Nagy L.G."/>
            <person name="Martin F.M."/>
        </authorList>
    </citation>
    <scope>NUCLEOTIDE SEQUENCE</scope>
    <source>
        <strain evidence="3">UH-Tt-Lm1</strain>
    </source>
</reference>
<evidence type="ECO:0000313" key="3">
    <source>
        <dbReference type="EMBL" id="KAF9792725.1"/>
    </source>
</evidence>
<dbReference type="Pfam" id="PF07859">
    <property type="entry name" value="Abhydrolase_3"/>
    <property type="match status" value="1"/>
</dbReference>
<gene>
    <name evidence="3" type="ORF">BJ322DRAFT_1103197</name>
</gene>
<dbReference type="PANTHER" id="PTHR48081:SF33">
    <property type="entry name" value="KYNURENINE FORMAMIDASE"/>
    <property type="match status" value="1"/>
</dbReference>
<reference evidence="3" key="1">
    <citation type="journal article" date="2020" name="Nat. Commun.">
        <title>Large-scale genome sequencing of mycorrhizal fungi provides insights into the early evolution of symbiotic traits.</title>
        <authorList>
            <person name="Miyauchi S."/>
            <person name="Kiss E."/>
            <person name="Kuo A."/>
            <person name="Drula E."/>
            <person name="Kohler A."/>
            <person name="Sanchez-Garcia M."/>
            <person name="Morin E."/>
            <person name="Andreopoulos B."/>
            <person name="Barry K.W."/>
            <person name="Bonito G."/>
            <person name="Buee M."/>
            <person name="Carver A."/>
            <person name="Chen C."/>
            <person name="Cichocki N."/>
            <person name="Clum A."/>
            <person name="Culley D."/>
            <person name="Crous P.W."/>
            <person name="Fauchery L."/>
            <person name="Girlanda M."/>
            <person name="Hayes R.D."/>
            <person name="Keri Z."/>
            <person name="LaButti K."/>
            <person name="Lipzen A."/>
            <person name="Lombard V."/>
            <person name="Magnuson J."/>
            <person name="Maillard F."/>
            <person name="Murat C."/>
            <person name="Nolan M."/>
            <person name="Ohm R.A."/>
            <person name="Pangilinan J."/>
            <person name="Pereira M.F."/>
            <person name="Perotto S."/>
            <person name="Peter M."/>
            <person name="Pfister S."/>
            <person name="Riley R."/>
            <person name="Sitrit Y."/>
            <person name="Stielow J.B."/>
            <person name="Szollosi G."/>
            <person name="Zifcakova L."/>
            <person name="Stursova M."/>
            <person name="Spatafora J.W."/>
            <person name="Tedersoo L."/>
            <person name="Vaario L.M."/>
            <person name="Yamada A."/>
            <person name="Yan M."/>
            <person name="Wang P."/>
            <person name="Xu J."/>
            <person name="Bruns T."/>
            <person name="Baldrian P."/>
            <person name="Vilgalys R."/>
            <person name="Dunand C."/>
            <person name="Henrissat B."/>
            <person name="Grigoriev I.V."/>
            <person name="Hibbett D."/>
            <person name="Nagy L.G."/>
            <person name="Martin F.M."/>
        </authorList>
    </citation>
    <scope>NUCLEOTIDE SEQUENCE</scope>
    <source>
        <strain evidence="3">UH-Tt-Lm1</strain>
    </source>
</reference>
<evidence type="ECO:0000259" key="2">
    <source>
        <dbReference type="Pfam" id="PF07859"/>
    </source>
</evidence>
<dbReference type="InterPro" id="IPR013094">
    <property type="entry name" value="AB_hydrolase_3"/>
</dbReference>
<protein>
    <submittedName>
        <fullName evidence="3">Alpha/beta-hydrolase</fullName>
    </submittedName>
</protein>
<keyword evidence="1" id="KW-0378">Hydrolase</keyword>
<evidence type="ECO:0000256" key="1">
    <source>
        <dbReference type="ARBA" id="ARBA00022801"/>
    </source>
</evidence>
<accession>A0A9P6HQS3</accession>